<keyword evidence="11" id="KW-1185">Reference proteome</keyword>
<accession>A0A7C9F3C5</accession>
<dbReference type="AlphaFoldDB" id="A0A7C9F3C5"/>
<dbReference type="GO" id="GO:0020037">
    <property type="term" value="F:heme binding"/>
    <property type="evidence" value="ECO:0007669"/>
    <property type="project" value="InterPro"/>
</dbReference>
<evidence type="ECO:0000256" key="3">
    <source>
        <dbReference type="ARBA" id="ARBA00022723"/>
    </source>
</evidence>
<dbReference type="GO" id="GO:0009055">
    <property type="term" value="F:electron transfer activity"/>
    <property type="evidence" value="ECO:0007669"/>
    <property type="project" value="InterPro"/>
</dbReference>
<name>A0A7C9F3C5_9BACT</name>
<comment type="caution">
    <text evidence="10">The sequence shown here is derived from an EMBL/GenBank/DDBJ whole genome shotgun (WGS) entry which is preliminary data.</text>
</comment>
<feature type="domain" description="Cytochrome c" evidence="9">
    <location>
        <begin position="127"/>
        <end position="208"/>
    </location>
</feature>
<dbReference type="InterPro" id="IPR009056">
    <property type="entry name" value="Cyt_c-like_dom"/>
</dbReference>
<evidence type="ECO:0000256" key="6">
    <source>
        <dbReference type="PIRSR" id="PIRSR602324-1"/>
    </source>
</evidence>
<feature type="binding site" description="covalent" evidence="6">
    <location>
        <position position="145"/>
    </location>
    <ligand>
        <name>heme c</name>
        <dbReference type="ChEBI" id="CHEBI:61717"/>
    </ligand>
</feature>
<keyword evidence="2 6" id="KW-0349">Heme</keyword>
<evidence type="ECO:0000313" key="10">
    <source>
        <dbReference type="EMBL" id="MPR33825.1"/>
    </source>
</evidence>
<dbReference type="GO" id="GO:0005506">
    <property type="term" value="F:iron ion binding"/>
    <property type="evidence" value="ECO:0007669"/>
    <property type="project" value="InterPro"/>
</dbReference>
<feature type="compositionally biased region" description="Polar residues" evidence="7">
    <location>
        <begin position="72"/>
        <end position="93"/>
    </location>
</feature>
<evidence type="ECO:0000256" key="1">
    <source>
        <dbReference type="ARBA" id="ARBA00022448"/>
    </source>
</evidence>
<keyword evidence="1" id="KW-0813">Transport</keyword>
<evidence type="ECO:0000313" key="11">
    <source>
        <dbReference type="Proteomes" id="UP000479293"/>
    </source>
</evidence>
<feature type="binding site" description="covalent" evidence="6">
    <location>
        <position position="187"/>
    </location>
    <ligand>
        <name>heme c</name>
        <dbReference type="ChEBI" id="CHEBI:61717"/>
    </ligand>
</feature>
<evidence type="ECO:0000259" key="9">
    <source>
        <dbReference type="PROSITE" id="PS51007"/>
    </source>
</evidence>
<keyword evidence="5 6" id="KW-0408">Iron</keyword>
<dbReference type="Gene3D" id="1.10.760.10">
    <property type="entry name" value="Cytochrome c-like domain"/>
    <property type="match status" value="1"/>
</dbReference>
<feature type="binding site" description="covalent" evidence="6">
    <location>
        <position position="141"/>
    </location>
    <ligand>
        <name>heme c</name>
        <dbReference type="ChEBI" id="CHEBI:61717"/>
    </ligand>
</feature>
<proteinExistence type="predicted"/>
<keyword evidence="8" id="KW-0732">Signal</keyword>
<dbReference type="PROSITE" id="PS51257">
    <property type="entry name" value="PROKAR_LIPOPROTEIN"/>
    <property type="match status" value="1"/>
</dbReference>
<evidence type="ECO:0000256" key="4">
    <source>
        <dbReference type="ARBA" id="ARBA00022982"/>
    </source>
</evidence>
<evidence type="ECO:0000256" key="2">
    <source>
        <dbReference type="ARBA" id="ARBA00022617"/>
    </source>
</evidence>
<gene>
    <name evidence="10" type="ORF">GBK04_10705</name>
</gene>
<feature type="signal peptide" evidence="8">
    <location>
        <begin position="1"/>
        <end position="16"/>
    </location>
</feature>
<dbReference type="PROSITE" id="PS51007">
    <property type="entry name" value="CYTC"/>
    <property type="match status" value="1"/>
</dbReference>
<protein>
    <recommendedName>
        <fullName evidence="9">Cytochrome c domain-containing protein</fullName>
    </recommendedName>
</protein>
<reference evidence="10 11" key="1">
    <citation type="submission" date="2019-10" db="EMBL/GenBank/DDBJ databases">
        <title>Draft Genome Sequence of Cytophagaceae sp. SJW1-29.</title>
        <authorList>
            <person name="Choi A."/>
        </authorList>
    </citation>
    <scope>NUCLEOTIDE SEQUENCE [LARGE SCALE GENOMIC DNA]</scope>
    <source>
        <strain evidence="10 11">SJW1-29</strain>
    </source>
</reference>
<dbReference type="Proteomes" id="UP000479293">
    <property type="component" value="Unassembled WGS sequence"/>
</dbReference>
<evidence type="ECO:0000256" key="8">
    <source>
        <dbReference type="SAM" id="SignalP"/>
    </source>
</evidence>
<comment type="PTM">
    <text evidence="6">Binds 1 heme c group covalently per subunit.</text>
</comment>
<dbReference type="PRINTS" id="PR00606">
    <property type="entry name" value="CYTCHROMECID"/>
</dbReference>
<organism evidence="10 11">
    <name type="scientific">Salmonirosea aquatica</name>
    <dbReference type="NCBI Taxonomy" id="2654236"/>
    <lineage>
        <taxon>Bacteria</taxon>
        <taxon>Pseudomonadati</taxon>
        <taxon>Bacteroidota</taxon>
        <taxon>Cytophagia</taxon>
        <taxon>Cytophagales</taxon>
        <taxon>Spirosomataceae</taxon>
        <taxon>Salmonirosea</taxon>
    </lineage>
</organism>
<dbReference type="EMBL" id="WHLY01000002">
    <property type="protein sequence ID" value="MPR33825.1"/>
    <property type="molecule type" value="Genomic_DNA"/>
</dbReference>
<feature type="region of interest" description="Disordered" evidence="7">
    <location>
        <begin position="37"/>
        <end position="102"/>
    </location>
</feature>
<dbReference type="RefSeq" id="WP_152759530.1">
    <property type="nucleotide sequence ID" value="NZ_WHLY01000002.1"/>
</dbReference>
<dbReference type="InterPro" id="IPR036909">
    <property type="entry name" value="Cyt_c-like_dom_sf"/>
</dbReference>
<evidence type="ECO:0000256" key="7">
    <source>
        <dbReference type="SAM" id="MobiDB-lite"/>
    </source>
</evidence>
<feature type="compositionally biased region" description="Basic and acidic residues" evidence="7">
    <location>
        <begin position="54"/>
        <end position="69"/>
    </location>
</feature>
<feature type="chain" id="PRO_5028895296" description="Cytochrome c domain-containing protein" evidence="8">
    <location>
        <begin position="17"/>
        <end position="208"/>
    </location>
</feature>
<sequence>MALKKLTLLASSLAFAACVGISCSSKEDKAQYDKFYGSGRAEREETAGGGSFTPRKDNDETFADNELKVNPDSINSLSVTENADSEQGTSTALTEGKPETAGKTIAEVSEKEEASAKKTDEAPKQKPVPADIAALLNKNTCSACHKPYDRLVGPAYSEVAKKKYSIAQIVELVYKPQPEHWPGYPPMAPMTQVPREEVEKLGRWINSL</sequence>
<evidence type="ECO:0000256" key="5">
    <source>
        <dbReference type="ARBA" id="ARBA00023004"/>
    </source>
</evidence>
<keyword evidence="4" id="KW-0249">Electron transport</keyword>
<dbReference type="InterPro" id="IPR002324">
    <property type="entry name" value="Cyt_c_ID"/>
</dbReference>
<dbReference type="SUPFAM" id="SSF46626">
    <property type="entry name" value="Cytochrome c"/>
    <property type="match status" value="1"/>
</dbReference>
<keyword evidence="3 6" id="KW-0479">Metal-binding</keyword>